<proteinExistence type="predicted"/>
<dbReference type="Pfam" id="PF07617">
    <property type="entry name" value="DUF1579"/>
    <property type="match status" value="1"/>
</dbReference>
<reference evidence="1" key="1">
    <citation type="submission" date="2022-11" db="EMBL/GenBank/DDBJ databases">
        <authorList>
            <person name="Graham C."/>
            <person name="Newman J.D."/>
        </authorList>
    </citation>
    <scope>NUCLEOTIDE SEQUENCE</scope>
    <source>
        <strain evidence="1">DSM 19486</strain>
    </source>
</reference>
<keyword evidence="2" id="KW-1185">Reference proteome</keyword>
<sequence>MAKSKFEQSLEDGAHYRITKIVGNWKGTTKTWFEKDVLVDEVLTEAEITSILDGRFISYDYQSSLEGKPLIGKMIIGFDIPYQKFTFSWIDSFHMGTQIMQASGAATEKGFSILGSYGNPEYGDQLFGWRTELEIINGDEIVFTAYNIMPGDEETKAIETILTRN</sequence>
<dbReference type="InterPro" id="IPR011473">
    <property type="entry name" value="DUF1579"/>
</dbReference>
<comment type="caution">
    <text evidence="1">The sequence shown here is derived from an EMBL/GenBank/DDBJ whole genome shotgun (WGS) entry which is preliminary data.</text>
</comment>
<protein>
    <submittedName>
        <fullName evidence="1">DUF1579 family protein</fullName>
    </submittedName>
</protein>
<dbReference type="RefSeq" id="WP_010601208.1">
    <property type="nucleotide sequence ID" value="NZ_JAPJUH010000005.1"/>
</dbReference>
<evidence type="ECO:0000313" key="1">
    <source>
        <dbReference type="EMBL" id="MCX3266348.1"/>
    </source>
</evidence>
<dbReference type="Proteomes" id="UP001142592">
    <property type="component" value="Unassembled WGS sequence"/>
</dbReference>
<organism evidence="1 2">
    <name type="scientific">Pedobacter agri</name>
    <dbReference type="NCBI Taxonomy" id="454586"/>
    <lineage>
        <taxon>Bacteria</taxon>
        <taxon>Pseudomonadati</taxon>
        <taxon>Bacteroidota</taxon>
        <taxon>Sphingobacteriia</taxon>
        <taxon>Sphingobacteriales</taxon>
        <taxon>Sphingobacteriaceae</taxon>
        <taxon>Pedobacter</taxon>
    </lineage>
</organism>
<gene>
    <name evidence="1" type="ORF">OQZ29_16430</name>
</gene>
<dbReference type="EMBL" id="JAPJUH010000005">
    <property type="protein sequence ID" value="MCX3266348.1"/>
    <property type="molecule type" value="Genomic_DNA"/>
</dbReference>
<name>A0A9X3DEM1_9SPHI</name>
<dbReference type="AlphaFoldDB" id="A0A9X3DEM1"/>
<evidence type="ECO:0000313" key="2">
    <source>
        <dbReference type="Proteomes" id="UP001142592"/>
    </source>
</evidence>
<accession>A0A9X3DEM1</accession>